<dbReference type="STRING" id="1522312.GCA_900177895_01727"/>
<evidence type="ECO:0000313" key="3">
    <source>
        <dbReference type="EMBL" id="SMQ13742.1"/>
    </source>
</evidence>
<feature type="compositionally biased region" description="Basic and acidic residues" evidence="1">
    <location>
        <begin position="55"/>
        <end position="69"/>
    </location>
</feature>
<dbReference type="PROSITE" id="PS51257">
    <property type="entry name" value="PROKAR_LIPOPROTEIN"/>
    <property type="match status" value="1"/>
</dbReference>
<protein>
    <recommendedName>
        <fullName evidence="6">Lipoprotein</fullName>
    </recommendedName>
</protein>
<evidence type="ECO:0000313" key="5">
    <source>
        <dbReference type="Proteomes" id="UP000215450"/>
    </source>
</evidence>
<keyword evidence="5" id="KW-1185">Reference proteome</keyword>
<dbReference type="RefSeq" id="WP_180676285.1">
    <property type="nucleotide sequence ID" value="NZ_FXUV02000078.1"/>
</dbReference>
<evidence type="ECO:0000256" key="2">
    <source>
        <dbReference type="SAM" id="SignalP"/>
    </source>
</evidence>
<reference evidence="4 5" key="2">
    <citation type="submission" date="2017-06" db="EMBL/GenBank/DDBJ databases">
        <authorList>
            <person name="Kim H.J."/>
            <person name="Triplett B.A."/>
        </authorList>
    </citation>
    <scope>NUCLEOTIDE SEQUENCE [LARGE SCALE GENOMIC DNA]</scope>
    <source>
        <strain evidence="4">Kingella_eburonensis</strain>
    </source>
</reference>
<dbReference type="EMBL" id="FXUV02000078">
    <property type="protein sequence ID" value="SNB84000.1"/>
    <property type="molecule type" value="Genomic_DNA"/>
</dbReference>
<dbReference type="NCBIfam" id="NF038104">
    <property type="entry name" value="lipo_NF038104"/>
    <property type="match status" value="1"/>
</dbReference>
<accession>A0A238HJX2</accession>
<feature type="signal peptide" evidence="2">
    <location>
        <begin position="1"/>
        <end position="27"/>
    </location>
</feature>
<proteinExistence type="predicted"/>
<organism evidence="3">
    <name type="scientific">Kingella negevensis</name>
    <dbReference type="NCBI Taxonomy" id="1522312"/>
    <lineage>
        <taxon>Bacteria</taxon>
        <taxon>Pseudomonadati</taxon>
        <taxon>Pseudomonadota</taxon>
        <taxon>Betaproteobacteria</taxon>
        <taxon>Neisseriales</taxon>
        <taxon>Neisseriaceae</taxon>
        <taxon>Kingella</taxon>
    </lineage>
</organism>
<evidence type="ECO:0008006" key="6">
    <source>
        <dbReference type="Google" id="ProtNLM"/>
    </source>
</evidence>
<evidence type="ECO:0000256" key="1">
    <source>
        <dbReference type="SAM" id="MobiDB-lite"/>
    </source>
</evidence>
<gene>
    <name evidence="4" type="ORF">KEBURONENSIS_02096</name>
    <name evidence="3" type="ORF">KEBURONENSIS_02149</name>
</gene>
<dbReference type="Proteomes" id="UP000215450">
    <property type="component" value="Unassembled WGS sequence"/>
</dbReference>
<reference evidence="3" key="1">
    <citation type="submission" date="2017-05" db="EMBL/GenBank/DDBJ databases">
        <authorList>
            <person name="Song R."/>
            <person name="Chenine A.L."/>
            <person name="Ruprecht R.M."/>
        </authorList>
    </citation>
    <scope>NUCLEOTIDE SEQUENCE</scope>
    <source>
        <strain evidence="3">Kingella_eburonensis</strain>
    </source>
</reference>
<feature type="chain" id="PRO_5015075222" description="Lipoprotein" evidence="2">
    <location>
        <begin position="28"/>
        <end position="134"/>
    </location>
</feature>
<keyword evidence="2" id="KW-0732">Signal</keyword>
<feature type="compositionally biased region" description="Polar residues" evidence="1">
    <location>
        <begin position="81"/>
        <end position="91"/>
    </location>
</feature>
<feature type="region of interest" description="Disordered" evidence="1">
    <location>
        <begin position="51"/>
        <end position="97"/>
    </location>
</feature>
<evidence type="ECO:0000313" key="4">
    <source>
        <dbReference type="EMBL" id="SNB84000.1"/>
    </source>
</evidence>
<dbReference type="AlphaFoldDB" id="A0A238HJX2"/>
<sequence length="134" mass="14321">MNKAIFRLPALVILCLSLQGCVVGAVADLAATTVVTAGKLAVKGTGAVIGAMIPDGDKDEKKSKKKEETVQTAPKAVEVSQPETVTQTQPVVSAEPKLIDRQTDVHVAEPVVVEHDGWTETHQSETHTETQIWK</sequence>
<name>A0A238HJX2_9NEIS</name>
<dbReference type="EMBL" id="FXUV01000101">
    <property type="protein sequence ID" value="SMQ13742.1"/>
    <property type="molecule type" value="Genomic_DNA"/>
</dbReference>